<organism evidence="7 8">
    <name type="scientific">Lactuca saligna</name>
    <name type="common">Willowleaf lettuce</name>
    <dbReference type="NCBI Taxonomy" id="75948"/>
    <lineage>
        <taxon>Eukaryota</taxon>
        <taxon>Viridiplantae</taxon>
        <taxon>Streptophyta</taxon>
        <taxon>Embryophyta</taxon>
        <taxon>Tracheophyta</taxon>
        <taxon>Spermatophyta</taxon>
        <taxon>Magnoliopsida</taxon>
        <taxon>eudicotyledons</taxon>
        <taxon>Gunneridae</taxon>
        <taxon>Pentapetalae</taxon>
        <taxon>asterids</taxon>
        <taxon>campanulids</taxon>
        <taxon>Asterales</taxon>
        <taxon>Asteraceae</taxon>
        <taxon>Cichorioideae</taxon>
        <taxon>Cichorieae</taxon>
        <taxon>Lactucinae</taxon>
        <taxon>Lactuca</taxon>
    </lineage>
</organism>
<evidence type="ECO:0000313" key="8">
    <source>
        <dbReference type="Proteomes" id="UP001177003"/>
    </source>
</evidence>
<dbReference type="AlphaFoldDB" id="A0AA35ZEW5"/>
<reference evidence="7" key="1">
    <citation type="submission" date="2023-04" db="EMBL/GenBank/DDBJ databases">
        <authorList>
            <person name="Vijverberg K."/>
            <person name="Xiong W."/>
            <person name="Schranz E."/>
        </authorList>
    </citation>
    <scope>NUCLEOTIDE SEQUENCE</scope>
</reference>
<dbReference type="Proteomes" id="UP001177003">
    <property type="component" value="Chromosome 6"/>
</dbReference>
<evidence type="ECO:0000256" key="5">
    <source>
        <dbReference type="ARBA" id="ARBA00022840"/>
    </source>
</evidence>
<dbReference type="GO" id="GO:0035299">
    <property type="term" value="F:inositol-1,3,4,5,6-pentakisphosphate 2-kinase activity"/>
    <property type="evidence" value="ECO:0007669"/>
    <property type="project" value="UniProtKB-EC"/>
</dbReference>
<dbReference type="PANTHER" id="PTHR14456:SF2">
    <property type="entry name" value="INOSITOL-PENTAKISPHOSPHATE 2-KINASE"/>
    <property type="match status" value="1"/>
</dbReference>
<evidence type="ECO:0000313" key="7">
    <source>
        <dbReference type="EMBL" id="CAI9290687.1"/>
    </source>
</evidence>
<keyword evidence="4 6" id="KW-0418">Kinase</keyword>
<keyword evidence="3 6" id="KW-0547">Nucleotide-binding</keyword>
<keyword evidence="2 6" id="KW-0808">Transferase</keyword>
<proteinExistence type="predicted"/>
<comment type="catalytic activity">
    <reaction evidence="6">
        <text>1D-myo-inositol 1,3,4,5,6-pentakisphosphate + ATP = 1D-myo-inositol hexakisphosphate + ADP + H(+)</text>
        <dbReference type="Rhea" id="RHEA:20313"/>
        <dbReference type="ChEBI" id="CHEBI:15378"/>
        <dbReference type="ChEBI" id="CHEBI:30616"/>
        <dbReference type="ChEBI" id="CHEBI:57733"/>
        <dbReference type="ChEBI" id="CHEBI:58130"/>
        <dbReference type="ChEBI" id="CHEBI:456216"/>
        <dbReference type="EC" id="2.7.1.158"/>
    </reaction>
</comment>
<evidence type="ECO:0000256" key="4">
    <source>
        <dbReference type="ARBA" id="ARBA00022777"/>
    </source>
</evidence>
<dbReference type="EC" id="2.7.1.158" evidence="1 6"/>
<dbReference type="GO" id="GO:0005634">
    <property type="term" value="C:nucleus"/>
    <property type="evidence" value="ECO:0007669"/>
    <property type="project" value="TreeGrafter"/>
</dbReference>
<dbReference type="GO" id="GO:0032958">
    <property type="term" value="P:inositol phosphate biosynthetic process"/>
    <property type="evidence" value="ECO:0007669"/>
    <property type="project" value="TreeGrafter"/>
</dbReference>
<dbReference type="PANTHER" id="PTHR14456">
    <property type="entry name" value="INOSITOL POLYPHOSPHATE KINASE 1"/>
    <property type="match status" value="1"/>
</dbReference>
<dbReference type="EMBL" id="OX465082">
    <property type="protein sequence ID" value="CAI9290687.1"/>
    <property type="molecule type" value="Genomic_DNA"/>
</dbReference>
<evidence type="ECO:0000256" key="1">
    <source>
        <dbReference type="ARBA" id="ARBA00012023"/>
    </source>
</evidence>
<dbReference type="InterPro" id="IPR009286">
    <property type="entry name" value="Ins_P5_2-kin"/>
</dbReference>
<keyword evidence="8" id="KW-1185">Reference proteome</keyword>
<gene>
    <name evidence="7" type="ORF">LSALG_LOCUS29871</name>
</gene>
<comment type="function">
    <text evidence="6">Phosphorylates Ins(1,3,4,5,6)P5 at position 2 to form Ins(1,2,3,4,5,6)P6 (InsP6 or phytate).</text>
</comment>
<keyword evidence="5 6" id="KW-0067">ATP-binding</keyword>
<evidence type="ECO:0000256" key="6">
    <source>
        <dbReference type="RuleBase" id="RU364126"/>
    </source>
</evidence>
<name>A0AA35ZEW5_LACSI</name>
<sequence>MVELVLEEKDAGDWIYRGEGGLNIVLAYKGSSPNFIGKVLRVRKVKRNASEFEKAPSALSTHECLVWEGVGDLLSASTKDIVNHIYAKHVMSPLLGSQHVDAGVRVQVTKEFLECVHKGVLFQRPSWRVDNARVNTLHDSALLMSDHSVFPHAVHGEEFCISVEIKPKCGFLPISRFIKDVNLAKKRISRFKLHQILKFHQGKMSRISEYDPLDLFSGSKPRVLKSIKNLFLTPQNNFRVFINGSLIFGSSGGDAEDTDIQIAQSFEETLKPIIQSDDGMRTSTFLQLVGEAVFQSGIMNRLVDVQKLDAFDIEGAIHAYYDVMAQPCVVCRELGEANVSSNKSKYDALHSISFKESLKIVRDFLVASTAKDLSLMIGFRERGKGNTVSNYDVVCVDSSNQSFDYKAFFIDLDMNPLEKMPYYYKLDQEIISCYTRMMETMSHPEKSLVETPYQDHLLTAIEDTS</sequence>
<dbReference type="Gene3D" id="3.30.200.110">
    <property type="entry name" value="Inositol-pentakisphosphate 2-kinase, N-lobe"/>
    <property type="match status" value="1"/>
</dbReference>
<protein>
    <recommendedName>
        <fullName evidence="1 6">Inositol-pentakisphosphate 2-kinase</fullName>
        <ecNumber evidence="1 6">2.7.1.158</ecNumber>
    </recommendedName>
</protein>
<evidence type="ECO:0000256" key="2">
    <source>
        <dbReference type="ARBA" id="ARBA00022679"/>
    </source>
</evidence>
<dbReference type="GO" id="GO:0005524">
    <property type="term" value="F:ATP binding"/>
    <property type="evidence" value="ECO:0007669"/>
    <property type="project" value="UniProtKB-KW"/>
</dbReference>
<dbReference type="InterPro" id="IPR043001">
    <property type="entry name" value="IP5_2-K_N_lobe"/>
</dbReference>
<comment type="domain">
    <text evidence="6">The EXKPK motif is conserved in inositol-pentakisphosphate 2-kinases of both family 1 and 2.</text>
</comment>
<dbReference type="Pfam" id="PF06090">
    <property type="entry name" value="Ins_P5_2-kin"/>
    <property type="match status" value="1"/>
</dbReference>
<evidence type="ECO:0000256" key="3">
    <source>
        <dbReference type="ARBA" id="ARBA00022741"/>
    </source>
</evidence>
<accession>A0AA35ZEW5</accession>